<feature type="chain" id="PRO_5004214632" evidence="1">
    <location>
        <begin position="22"/>
        <end position="313"/>
    </location>
</feature>
<name>Q2RRQ8_RHORT</name>
<reference evidence="2 3" key="1">
    <citation type="journal article" date="2011" name="Stand. Genomic Sci.">
        <title>Complete genome sequence of Rhodospirillum rubrum type strain (S1).</title>
        <authorList>
            <person name="Munk A.C."/>
            <person name="Copeland A."/>
            <person name="Lucas S."/>
            <person name="Lapidus A."/>
            <person name="Del Rio T.G."/>
            <person name="Barry K."/>
            <person name="Detter J.C."/>
            <person name="Hammon N."/>
            <person name="Israni S."/>
            <person name="Pitluck S."/>
            <person name="Brettin T."/>
            <person name="Bruce D."/>
            <person name="Han C."/>
            <person name="Tapia R."/>
            <person name="Gilna P."/>
            <person name="Schmutz J."/>
            <person name="Larimer F."/>
            <person name="Land M."/>
            <person name="Kyrpides N.C."/>
            <person name="Mavromatis K."/>
            <person name="Richardson P."/>
            <person name="Rohde M."/>
            <person name="Goker M."/>
            <person name="Klenk H.P."/>
            <person name="Zhang Y."/>
            <person name="Roberts G.P."/>
            <person name="Reslewic S."/>
            <person name="Schwartz D.C."/>
        </authorList>
    </citation>
    <scope>NUCLEOTIDE SEQUENCE [LARGE SCALE GENOMIC DNA]</scope>
    <source>
        <strain evidence="3">ATCC 11170 / ATH 1.1.1 / DSM 467 / LMG 4362 / NCIMB 8255 / S1</strain>
    </source>
</reference>
<dbReference type="PATRIC" id="fig|269796.9.peg.2488"/>
<dbReference type="EnsemblBacteria" id="ABC23187">
    <property type="protein sequence ID" value="ABC23187"/>
    <property type="gene ID" value="Rru_A2387"/>
</dbReference>
<organism evidence="2 3">
    <name type="scientific">Rhodospirillum rubrum (strain ATCC 11170 / ATH 1.1.1 / DSM 467 / LMG 4362 / NCIMB 8255 / S1)</name>
    <dbReference type="NCBI Taxonomy" id="269796"/>
    <lineage>
        <taxon>Bacteria</taxon>
        <taxon>Pseudomonadati</taxon>
        <taxon>Pseudomonadota</taxon>
        <taxon>Alphaproteobacteria</taxon>
        <taxon>Rhodospirillales</taxon>
        <taxon>Rhodospirillaceae</taxon>
        <taxon>Rhodospirillum</taxon>
    </lineage>
</organism>
<keyword evidence="1" id="KW-0732">Signal</keyword>
<dbReference type="GO" id="GO:0030001">
    <property type="term" value="P:metal ion transport"/>
    <property type="evidence" value="ECO:0007669"/>
    <property type="project" value="InterPro"/>
</dbReference>
<dbReference type="EMBL" id="CP000230">
    <property type="protein sequence ID" value="ABC23187.1"/>
    <property type="molecule type" value="Genomic_DNA"/>
</dbReference>
<protein>
    <submittedName>
        <fullName evidence="2">ABC transporter, periplasmic substrate-binding protein, putative</fullName>
    </submittedName>
</protein>
<dbReference type="eggNOG" id="COG0803">
    <property type="taxonomic scope" value="Bacteria"/>
</dbReference>
<accession>Q2RRQ8</accession>
<sequence length="313" mass="31684">MKILALFLSLIAFTLPSAARAEAVILAGHPLTAGLAGALLDGTAVSLRVVVPAALPMGRQAAFLAGRGEKALAEAALGAEAVVSLRSLWPEDPLFPMARRTNIRLVEIDAGRPVDGALPGVAAVRAPSAGALGAALGIPAPALAPAAPAPWLSANALGRMADILAADLRRLHPEAAPRISANLDGLKRALLAQSARAAQAFAGLADPGVVSLSDRFAALTPDLGLDARASVALDDREWTPERTRILGDFLVGEAVRVVLAHRPPPAEVGAAISGAGAKLVILDSLESGPPVDVPVAFASIIDALLAAFPADGL</sequence>
<dbReference type="InterPro" id="IPR006127">
    <property type="entry name" value="ZnuA-like"/>
</dbReference>
<dbReference type="Pfam" id="PF01297">
    <property type="entry name" value="ZnuA"/>
    <property type="match status" value="1"/>
</dbReference>
<evidence type="ECO:0000256" key="1">
    <source>
        <dbReference type="SAM" id="SignalP"/>
    </source>
</evidence>
<dbReference type="RefSeq" id="WP_011390140.1">
    <property type="nucleotide sequence ID" value="NC_007643.1"/>
</dbReference>
<proteinExistence type="predicted"/>
<feature type="signal peptide" evidence="1">
    <location>
        <begin position="1"/>
        <end position="21"/>
    </location>
</feature>
<dbReference type="HOGENOM" id="CLU_068614_0_0_5"/>
<dbReference type="AlphaFoldDB" id="Q2RRQ8"/>
<gene>
    <name evidence="2" type="ordered locus">Rru_A2387</name>
</gene>
<dbReference type="Proteomes" id="UP000001929">
    <property type="component" value="Chromosome"/>
</dbReference>
<keyword evidence="3" id="KW-1185">Reference proteome</keyword>
<evidence type="ECO:0000313" key="2">
    <source>
        <dbReference type="EMBL" id="ABC23187.1"/>
    </source>
</evidence>
<dbReference type="STRING" id="269796.Rru_A2387"/>
<dbReference type="PhylomeDB" id="Q2RRQ8"/>
<dbReference type="GO" id="GO:0046872">
    <property type="term" value="F:metal ion binding"/>
    <property type="evidence" value="ECO:0007669"/>
    <property type="project" value="InterPro"/>
</dbReference>
<evidence type="ECO:0000313" key="3">
    <source>
        <dbReference type="Proteomes" id="UP000001929"/>
    </source>
</evidence>
<dbReference type="SUPFAM" id="SSF53807">
    <property type="entry name" value="Helical backbone' metal receptor"/>
    <property type="match status" value="1"/>
</dbReference>
<dbReference type="KEGG" id="rru:Rru_A2387"/>